<dbReference type="Pfam" id="PF02493">
    <property type="entry name" value="MORN"/>
    <property type="match status" value="6"/>
</dbReference>
<organism evidence="2 3">
    <name type="scientific">Populus alba x Populus x berolinensis</name>
    <dbReference type="NCBI Taxonomy" id="444605"/>
    <lineage>
        <taxon>Eukaryota</taxon>
        <taxon>Viridiplantae</taxon>
        <taxon>Streptophyta</taxon>
        <taxon>Embryophyta</taxon>
        <taxon>Tracheophyta</taxon>
        <taxon>Spermatophyta</taxon>
        <taxon>Magnoliopsida</taxon>
        <taxon>eudicotyledons</taxon>
        <taxon>Gunneridae</taxon>
        <taxon>Pentapetalae</taxon>
        <taxon>rosids</taxon>
        <taxon>fabids</taxon>
        <taxon>Malpighiales</taxon>
        <taxon>Salicaceae</taxon>
        <taxon>Saliceae</taxon>
        <taxon>Populus</taxon>
    </lineage>
</organism>
<accession>A0AAD6WH71</accession>
<comment type="caution">
    <text evidence="2">The sequence shown here is derived from an EMBL/GenBank/DDBJ whole genome shotgun (WGS) entry which is preliminary data.</text>
</comment>
<dbReference type="Gene3D" id="2.20.110.10">
    <property type="entry name" value="Histone H3 K4-specific methyltransferase SET7/9 N-terminal domain"/>
    <property type="match status" value="2"/>
</dbReference>
<evidence type="ECO:0000313" key="2">
    <source>
        <dbReference type="EMBL" id="KAJ7012202.1"/>
    </source>
</evidence>
<dbReference type="InterPro" id="IPR003409">
    <property type="entry name" value="MORN"/>
</dbReference>
<name>A0AAD6WH71_9ROSI</name>
<dbReference type="PANTHER" id="PTHR43215:SF14">
    <property type="entry name" value="RADIAL SPOKE HEAD 1 HOMOLOG"/>
    <property type="match status" value="1"/>
</dbReference>
<keyword evidence="3" id="KW-1185">Reference proteome</keyword>
<sequence length="358" mass="40397">MDLFSSMFQQMVRLRRLLDTEDSESIDEKPYQMGMSILVALRDHFPMARVNIYGPIEQCMRVTGKKILWSSGATYEGDFSGGYLHGIGTLTGLDGSEYRGAWRMNIQHGLGMKRYSNLDVYEGSWKEGMNEGCGRYSWNSGNMYIGNWKGGKMCGRGVMKWQNGDVFDGFWLNGLRHGSGVYRFSDGGYYFGMWSMGLKDGKGTFHPAGTKHPSLRKWGSSIGCDGIGRNLLSHSSSINSEEVRVSKPNVLGSLSRKMSISKIFKDPVRLSHRNALLDEKWSLCNPSGEFIYREPSCMLSRTSEEGQSGVQNNSTVVYEREYLQGVLKNEKVRGTLLARLHQCLCVKFEILILEIELE</sequence>
<dbReference type="GO" id="GO:0016020">
    <property type="term" value="C:membrane"/>
    <property type="evidence" value="ECO:0007669"/>
    <property type="project" value="UniProtKB-ARBA"/>
</dbReference>
<evidence type="ECO:0000256" key="1">
    <source>
        <dbReference type="ARBA" id="ARBA00022737"/>
    </source>
</evidence>
<gene>
    <name evidence="2" type="ORF">NC653_002310</name>
</gene>
<dbReference type="PANTHER" id="PTHR43215">
    <property type="entry name" value="RADIAL SPOKE HEAD 1 HOMOLOG"/>
    <property type="match status" value="1"/>
</dbReference>
<dbReference type="SMART" id="SM00698">
    <property type="entry name" value="MORN"/>
    <property type="match status" value="6"/>
</dbReference>
<dbReference type="SUPFAM" id="SSF82185">
    <property type="entry name" value="Histone H3 K4-specific methyltransferase SET7/9 N-terminal domain"/>
    <property type="match status" value="1"/>
</dbReference>
<reference evidence="2 3" key="1">
    <citation type="journal article" date="2023" name="Mol. Ecol. Resour.">
        <title>Chromosome-level genome assembly of a triploid poplar Populus alba 'Berolinensis'.</title>
        <authorList>
            <person name="Chen S."/>
            <person name="Yu Y."/>
            <person name="Wang X."/>
            <person name="Wang S."/>
            <person name="Zhang T."/>
            <person name="Zhou Y."/>
            <person name="He R."/>
            <person name="Meng N."/>
            <person name="Wang Y."/>
            <person name="Liu W."/>
            <person name="Liu Z."/>
            <person name="Liu J."/>
            <person name="Guo Q."/>
            <person name="Huang H."/>
            <person name="Sederoff R.R."/>
            <person name="Wang G."/>
            <person name="Qu G."/>
            <person name="Chen S."/>
        </authorList>
    </citation>
    <scope>NUCLEOTIDE SEQUENCE [LARGE SCALE GENOMIC DNA]</scope>
    <source>
        <strain evidence="2">SC-2020</strain>
    </source>
</reference>
<dbReference type="Proteomes" id="UP001164929">
    <property type="component" value="Chromosome 1"/>
</dbReference>
<protein>
    <submittedName>
        <fullName evidence="2">Uncharacterized protein</fullName>
    </submittedName>
</protein>
<dbReference type="EMBL" id="JAQIZT010000001">
    <property type="protein sequence ID" value="KAJ7012202.1"/>
    <property type="molecule type" value="Genomic_DNA"/>
</dbReference>
<evidence type="ECO:0000313" key="3">
    <source>
        <dbReference type="Proteomes" id="UP001164929"/>
    </source>
</evidence>
<dbReference type="GO" id="GO:0005829">
    <property type="term" value="C:cytosol"/>
    <property type="evidence" value="ECO:0007669"/>
    <property type="project" value="TreeGrafter"/>
</dbReference>
<proteinExistence type="predicted"/>
<keyword evidence="1" id="KW-0677">Repeat</keyword>
<dbReference type="AlphaFoldDB" id="A0AAD6WH71"/>